<dbReference type="EMBL" id="CMVM020000161">
    <property type="status" value="NOT_ANNOTATED_CDS"/>
    <property type="molecule type" value="Genomic_DNA"/>
</dbReference>
<sequence>LEVKNNFNCIAAQTVYNDIFYCLENKLTFGLEHTKQHDGISRKKKASKGRQSDPYIKYIKCELHN</sequence>
<protein>
    <submittedName>
        <fullName evidence="1">Uncharacterized protein</fullName>
    </submittedName>
</protein>
<evidence type="ECO:0000313" key="1">
    <source>
        <dbReference type="EnsemblMetazoa" id="OVOC5623.1"/>
    </source>
</evidence>
<dbReference type="AlphaFoldDB" id="A0A8R1TVU8"/>
<evidence type="ECO:0000313" key="2">
    <source>
        <dbReference type="Proteomes" id="UP000024404"/>
    </source>
</evidence>
<reference evidence="2" key="1">
    <citation type="submission" date="2013-10" db="EMBL/GenBank/DDBJ databases">
        <title>Genome sequencing of Onchocerca volvulus.</title>
        <authorList>
            <person name="Cotton J."/>
            <person name="Tsai J."/>
            <person name="Stanley E."/>
            <person name="Tracey A."/>
            <person name="Holroyd N."/>
            <person name="Lustigman S."/>
            <person name="Berriman M."/>
        </authorList>
    </citation>
    <scope>NUCLEOTIDE SEQUENCE</scope>
</reference>
<proteinExistence type="predicted"/>
<keyword evidence="2" id="KW-1185">Reference proteome</keyword>
<reference evidence="1" key="2">
    <citation type="submission" date="2022-06" db="UniProtKB">
        <authorList>
            <consortium name="EnsemblMetazoa"/>
        </authorList>
    </citation>
    <scope>IDENTIFICATION</scope>
</reference>
<name>A0A8R1TVU8_ONCVO</name>
<dbReference type="Proteomes" id="UP000024404">
    <property type="component" value="Unassembled WGS sequence"/>
</dbReference>
<organism evidence="1 2">
    <name type="scientific">Onchocerca volvulus</name>
    <dbReference type="NCBI Taxonomy" id="6282"/>
    <lineage>
        <taxon>Eukaryota</taxon>
        <taxon>Metazoa</taxon>
        <taxon>Ecdysozoa</taxon>
        <taxon>Nematoda</taxon>
        <taxon>Chromadorea</taxon>
        <taxon>Rhabditida</taxon>
        <taxon>Spirurina</taxon>
        <taxon>Spiruromorpha</taxon>
        <taxon>Filarioidea</taxon>
        <taxon>Onchocercidae</taxon>
        <taxon>Onchocerca</taxon>
    </lineage>
</organism>
<dbReference type="EnsemblMetazoa" id="OVOC5623.1">
    <property type="protein sequence ID" value="OVOC5623.1"/>
    <property type="gene ID" value="WBGene00242432"/>
</dbReference>
<accession>A0A8R1TVU8</accession>